<dbReference type="InterPro" id="IPR036873">
    <property type="entry name" value="Rhodanese-like_dom_sf"/>
</dbReference>
<dbReference type="Proteomes" id="UP001174909">
    <property type="component" value="Unassembled WGS sequence"/>
</dbReference>
<organism evidence="2 3">
    <name type="scientific">Geodia barretti</name>
    <name type="common">Barrett's horny sponge</name>
    <dbReference type="NCBI Taxonomy" id="519541"/>
    <lineage>
        <taxon>Eukaryota</taxon>
        <taxon>Metazoa</taxon>
        <taxon>Porifera</taxon>
        <taxon>Demospongiae</taxon>
        <taxon>Heteroscleromorpha</taxon>
        <taxon>Tetractinellida</taxon>
        <taxon>Astrophorina</taxon>
        <taxon>Geodiidae</taxon>
        <taxon>Geodia</taxon>
    </lineage>
</organism>
<evidence type="ECO:0000313" key="3">
    <source>
        <dbReference type="Proteomes" id="UP001174909"/>
    </source>
</evidence>
<comment type="caution">
    <text evidence="2">The sequence shown here is derived from an EMBL/GenBank/DDBJ whole genome shotgun (WGS) entry which is preliminary data.</text>
</comment>
<name>A0AA35RIA9_GEOBA</name>
<accession>A0AA35RIA9</accession>
<evidence type="ECO:0000259" key="1">
    <source>
        <dbReference type="PROSITE" id="PS50206"/>
    </source>
</evidence>
<dbReference type="PROSITE" id="PS50206">
    <property type="entry name" value="RHODANESE_3"/>
    <property type="match status" value="1"/>
</dbReference>
<dbReference type="InterPro" id="IPR001763">
    <property type="entry name" value="Rhodanese-like_dom"/>
</dbReference>
<proteinExistence type="predicted"/>
<keyword evidence="3" id="KW-1185">Reference proteome</keyword>
<gene>
    <name evidence="2" type="ORF">GBAR_LOCUS7741</name>
</gene>
<evidence type="ECO:0000313" key="2">
    <source>
        <dbReference type="EMBL" id="CAI8012043.1"/>
    </source>
</evidence>
<dbReference type="SUPFAM" id="SSF52821">
    <property type="entry name" value="Rhodanese/Cell cycle control phosphatase"/>
    <property type="match status" value="1"/>
</dbReference>
<feature type="domain" description="Rhodanese" evidence="1">
    <location>
        <begin position="5"/>
        <end position="45"/>
    </location>
</feature>
<sequence>MLLGCKAGPRSNNAANLLEQIGYEDVASVRGGFGGMRDGYGQVVAEGWEGLGLPVSQDNGEGTSYESLAAK</sequence>
<dbReference type="AlphaFoldDB" id="A0AA35RIA9"/>
<dbReference type="EMBL" id="CASHTH010001148">
    <property type="protein sequence ID" value="CAI8012043.1"/>
    <property type="molecule type" value="Genomic_DNA"/>
</dbReference>
<protein>
    <recommendedName>
        <fullName evidence="1">Rhodanese domain-containing protein</fullName>
    </recommendedName>
</protein>
<dbReference type="Gene3D" id="3.40.250.10">
    <property type="entry name" value="Rhodanese-like domain"/>
    <property type="match status" value="1"/>
</dbReference>
<reference evidence="2" key="1">
    <citation type="submission" date="2023-03" db="EMBL/GenBank/DDBJ databases">
        <authorList>
            <person name="Steffen K."/>
            <person name="Cardenas P."/>
        </authorList>
    </citation>
    <scope>NUCLEOTIDE SEQUENCE</scope>
</reference>